<accession>A0A409VS53</accession>
<dbReference type="Proteomes" id="UP000283269">
    <property type="component" value="Unassembled WGS sequence"/>
</dbReference>
<evidence type="ECO:0000313" key="2">
    <source>
        <dbReference type="Proteomes" id="UP000283269"/>
    </source>
</evidence>
<organism evidence="1 2">
    <name type="scientific">Psilocybe cyanescens</name>
    <dbReference type="NCBI Taxonomy" id="93625"/>
    <lineage>
        <taxon>Eukaryota</taxon>
        <taxon>Fungi</taxon>
        <taxon>Dikarya</taxon>
        <taxon>Basidiomycota</taxon>
        <taxon>Agaricomycotina</taxon>
        <taxon>Agaricomycetes</taxon>
        <taxon>Agaricomycetidae</taxon>
        <taxon>Agaricales</taxon>
        <taxon>Agaricineae</taxon>
        <taxon>Strophariaceae</taxon>
        <taxon>Psilocybe</taxon>
    </lineage>
</organism>
<reference evidence="1 2" key="1">
    <citation type="journal article" date="2018" name="Evol. Lett.">
        <title>Horizontal gene cluster transfer increased hallucinogenic mushroom diversity.</title>
        <authorList>
            <person name="Reynolds H.T."/>
            <person name="Vijayakumar V."/>
            <person name="Gluck-Thaler E."/>
            <person name="Korotkin H.B."/>
            <person name="Matheny P.B."/>
            <person name="Slot J.C."/>
        </authorList>
    </citation>
    <scope>NUCLEOTIDE SEQUENCE [LARGE SCALE GENOMIC DNA]</scope>
    <source>
        <strain evidence="1 2">2631</strain>
    </source>
</reference>
<protein>
    <submittedName>
        <fullName evidence="1">Uncharacterized protein</fullName>
    </submittedName>
</protein>
<sequence length="110" mass="11975">MEPTAKTSQPQAATEMKVMKVSGETAQNHQHEQCEHQKQKASRLRGGGAGKALSAVSFASNVVRDAASVLRISFAALARCAARCRLPLIHAYLVPFYANDLYKSIVVEFN</sequence>
<name>A0A409VS53_PSICY</name>
<dbReference type="InParanoid" id="A0A409VS53"/>
<evidence type="ECO:0000313" key="1">
    <source>
        <dbReference type="EMBL" id="PPQ69115.1"/>
    </source>
</evidence>
<keyword evidence="2" id="KW-1185">Reference proteome</keyword>
<dbReference type="OrthoDB" id="3261439at2759"/>
<gene>
    <name evidence="1" type="ORF">CVT25_004612</name>
</gene>
<dbReference type="AlphaFoldDB" id="A0A409VS53"/>
<proteinExistence type="predicted"/>
<comment type="caution">
    <text evidence="1">The sequence shown here is derived from an EMBL/GenBank/DDBJ whole genome shotgun (WGS) entry which is preliminary data.</text>
</comment>
<dbReference type="EMBL" id="NHYD01003942">
    <property type="protein sequence ID" value="PPQ69115.1"/>
    <property type="molecule type" value="Genomic_DNA"/>
</dbReference>